<evidence type="ECO:0000313" key="1">
    <source>
        <dbReference type="EMBL" id="MBC2670788.1"/>
    </source>
</evidence>
<reference evidence="1 2" key="1">
    <citation type="submission" date="2020-08" db="EMBL/GenBank/DDBJ databases">
        <title>The genome sequence of type strain Novosphingobium piscinae KCTC 42194.</title>
        <authorList>
            <person name="Liu Y."/>
        </authorList>
    </citation>
    <scope>NUCLEOTIDE SEQUENCE [LARGE SCALE GENOMIC DNA]</scope>
    <source>
        <strain evidence="1 2">KCTC 42194</strain>
    </source>
</reference>
<comment type="caution">
    <text evidence="1">The sequence shown here is derived from an EMBL/GenBank/DDBJ whole genome shotgun (WGS) entry which is preliminary data.</text>
</comment>
<dbReference type="Proteomes" id="UP000551327">
    <property type="component" value="Unassembled WGS sequence"/>
</dbReference>
<gene>
    <name evidence="1" type="ORF">H7F53_16670</name>
</gene>
<dbReference type="EMBL" id="JACLAX010000029">
    <property type="protein sequence ID" value="MBC2670788.1"/>
    <property type="molecule type" value="Genomic_DNA"/>
</dbReference>
<sequence>MAWRAALGDLVRPAALLAGSLVEAVALLAPPEAELGETADRPCDAWF</sequence>
<protein>
    <submittedName>
        <fullName evidence="1">Uncharacterized protein</fullName>
    </submittedName>
</protein>
<dbReference type="AlphaFoldDB" id="A0A7X1G176"/>
<dbReference type="RefSeq" id="WP_185680644.1">
    <property type="nucleotide sequence ID" value="NZ_JACLAX010000029.1"/>
</dbReference>
<keyword evidence="2" id="KW-1185">Reference proteome</keyword>
<proteinExistence type="predicted"/>
<evidence type="ECO:0000313" key="2">
    <source>
        <dbReference type="Proteomes" id="UP000551327"/>
    </source>
</evidence>
<name>A0A7X1G176_9SPHN</name>
<accession>A0A7X1G176</accession>
<organism evidence="1 2">
    <name type="scientific">Novosphingobium piscinae</name>
    <dbReference type="NCBI Taxonomy" id="1507448"/>
    <lineage>
        <taxon>Bacteria</taxon>
        <taxon>Pseudomonadati</taxon>
        <taxon>Pseudomonadota</taxon>
        <taxon>Alphaproteobacteria</taxon>
        <taxon>Sphingomonadales</taxon>
        <taxon>Sphingomonadaceae</taxon>
        <taxon>Novosphingobium</taxon>
    </lineage>
</organism>